<dbReference type="Proteomes" id="UP001199915">
    <property type="component" value="Unassembled WGS sequence"/>
</dbReference>
<feature type="compositionally biased region" description="Acidic residues" evidence="1">
    <location>
        <begin position="62"/>
        <end position="78"/>
    </location>
</feature>
<feature type="region of interest" description="Disordered" evidence="1">
    <location>
        <begin position="48"/>
        <end position="119"/>
    </location>
</feature>
<evidence type="ECO:0000259" key="4">
    <source>
        <dbReference type="Pfam" id="PF05738"/>
    </source>
</evidence>
<feature type="compositionally biased region" description="Acidic residues" evidence="1">
    <location>
        <begin position="100"/>
        <end position="119"/>
    </location>
</feature>
<feature type="compositionally biased region" description="Polar residues" evidence="1">
    <location>
        <begin position="491"/>
        <end position="500"/>
    </location>
</feature>
<keyword evidence="3" id="KW-0732">Signal</keyword>
<dbReference type="RefSeq" id="WP_238033615.1">
    <property type="nucleotide sequence ID" value="NZ_JAKNFS010000028.1"/>
</dbReference>
<feature type="compositionally biased region" description="Polar residues" evidence="1">
    <location>
        <begin position="1311"/>
        <end position="1329"/>
    </location>
</feature>
<evidence type="ECO:0000256" key="3">
    <source>
        <dbReference type="SAM" id="SignalP"/>
    </source>
</evidence>
<dbReference type="Gene3D" id="2.60.40.1140">
    <property type="entry name" value="Collagen-binding surface protein Cna, B-type domain"/>
    <property type="match status" value="1"/>
</dbReference>
<name>A0AAE3JTY2_9FIRM</name>
<dbReference type="NCBIfam" id="TIGR01167">
    <property type="entry name" value="LPXTG_anchor"/>
    <property type="match status" value="1"/>
</dbReference>
<feature type="region of interest" description="Disordered" evidence="1">
    <location>
        <begin position="471"/>
        <end position="518"/>
    </location>
</feature>
<keyword evidence="2" id="KW-0472">Membrane</keyword>
<proteinExistence type="predicted"/>
<feature type="domain" description="CNA-B" evidence="4">
    <location>
        <begin position="2831"/>
        <end position="2937"/>
    </location>
</feature>
<evidence type="ECO:0000256" key="1">
    <source>
        <dbReference type="SAM" id="MobiDB-lite"/>
    </source>
</evidence>
<dbReference type="Pfam" id="PF05738">
    <property type="entry name" value="Cna_B"/>
    <property type="match status" value="1"/>
</dbReference>
<keyword evidence="2" id="KW-0812">Transmembrane</keyword>
<feature type="signal peptide" evidence="3">
    <location>
        <begin position="1"/>
        <end position="30"/>
    </location>
</feature>
<evidence type="ECO:0000313" key="5">
    <source>
        <dbReference type="EMBL" id="MCG4766971.1"/>
    </source>
</evidence>
<comment type="caution">
    <text evidence="5">The sequence shown here is derived from an EMBL/GenBank/DDBJ whole genome shotgun (WGS) entry which is preliminary data.</text>
</comment>
<keyword evidence="2" id="KW-1133">Transmembrane helix</keyword>
<accession>A0AAE3JTY2</accession>
<protein>
    <submittedName>
        <fullName evidence="5">Cna B-type domain-containing protein</fullName>
    </submittedName>
</protein>
<sequence length="2978" mass="310857">MNKKLSVLRRITAVVLCVTLLSSQVVVANAEDSERMNVQTNSEFTDISEQDGFSSDTSEISDITESDIPDSFEGESEPNTDISSEVTEEFGNSEDQGFTDGEETIIEDENTSDTLEEANPDYEDGKICIYNYQQLLQIGTGTQMFSGDKDGNVGEGDKVLADGAELTYASDASYCLMNDIPIDNENVWNFPSDFTGSITSSSERTGNTVYDSVTDTIYVYNRYQLELMKGESSDSEPVMSEDYIAEKVGMGQVFTLEDGSYLTYSKTHNYVLASSFTTETPELLANKAGTEETTQDITSAYPSDYEGRNYFGQVVKKIGDKNYILIGNETQLRAIGTDTDVTEPIWRVYETREKKPGILGGALSGYTAWKPVADTQTYKTELYYPGDADIVKFNDTYNWSGKELYGNKKGDHKLGETEYLDNSSLDIAGTTATKRYVYVSSTIQESADMTVTATDSTASASEAASVEAGATVKDRDLIDMTPPDSEEAAETGSNDETFTSGEDESNFSDDANPESITVDENKTYVLTYDTSKSSNTNIAGAGYKYSKDANYIIFRDIDLSKEGTNSNGEDDDWDPIDNYQGNMEGRKGMVEGQSITISHINISQANAVNQDNQAEYGIGFFRNLTTPYSTSLTISQNPITVKNITLSDVTVSTTTQKVKQNFSLIGGVLKLLLGNLSGLEPDPQSLATGGFAGVVKGNIQIENCNVENLHGVSNVNDRTGGFAGYVSGMTQYDLVSSGLGGLVDTLTKILNLIPLLGVGDLLTLLLNGGLLSVKNLIPIGYVNPSIQNCSVSGDTSVTGQKSTGGFAGEAIGAVMKNCSVGGSTTVSGNDCSGGFVGRSANAVVVGALSSLGIELMGNFPVNTVMLNCRIDGAVNVSAQGTPSKESGYAGGFIGEMRNSYAVDCSISSLGTVSGKDYTGGFAGIATLGDVADIDESQGLLVIVKDLLTGLLNGKLTNMDLLNLVGLRPSVISGCTIAGDSISVTANGKNAGGLVGYAGAVQISNTLELTDDSKSTTKALQRVLTKTGVTYEFADRVNQINAASSMKVSATENAGGILGYAKMTSVGDVLGGTVKAADYMRFECKDCSVNGGSSGLTVTASDKENGRAGGTIGYGTGGEVRRTSVTNLNSVTAGKCAGGFAGYFGSGTLANVGGIKLLGLPLLKIDSLLSVGQMIETFTVDSTVSGVSSGYSVSTGNEKGYSGGFIGECISGRARDTKISNLKTVTASATSGKAGGFAGFAKAGDALSAGDSTTSKLTGIELENLLGVVSALRPEFNNTSIAYVSNGSDPQVSADMAGGFVGDGQAVDINYGNNNSGFKADTDTNPSSNESTDEKNSEEDFSSTDTNSEDGTTKGETGAIATTNITGLSYIKGTSYAGGFAGRLMPGDVAQTGSIKLLGLLNVNQLLSVMDVAYPRISDSSIEGNNLVVTASGKNDDEALGDAGGYIGNGKAVMVKNSDVTNVKEVTAPYHAGGYIGIMRSGSAAEAGDATGDLLNSVLGKILSLKELASVLQAASSKITNCKVAGTADGLTVTADSGFENAEGYAGGFVGEMQSGHVDNSANAVDSGKGTAVENLLKVEGLRYAGGFGGLVKAGAVAEIGAKSSILTKLVDLTGLLSLVNAFVPVISNASVNSVEKGFTVTVTGTLEKDSTNDADAGSAGGFIGCGTGVQISNSDVNKLQHTGVSEPKNLQQEDGSSYYGTGSEYAVSGYRYAGGYIGKAAMGSTAAIGGASVLDHVLSATNLLSALTVVASIIDSSDVYGAIGGFNVLATDGDGDTGKAGGYAGELLGVQIQNSNSYNFAHIIGRESAGGYVGTMEPGSAADVVNGLSALGGLIKADNLLGVLQAFVPVIKNSETTCVPCGGAVRAQSESDDSIYRGLAGGYAGYNYGGQIWGNNTDNWKGAAYTGNVRECAAYRIRSVYGTEYAGGYTGLMRCANVADTGSLKVLFGLIKLDNPLTLLQAVYPTEKNTTVYGPLRGLDTDTWNKWVGAVGSYGSYGNKLQALGEVNDQEQLNEIISQYAYGYAVTAGRSILASKATQGGSAGGYVGRMEGGTVTKGTATDLQSVEAFRSSGGFAGEMLTGSVANTGDVSLAGLKIIGADGLAALKTFVPVVKQSKVEGYRSGARIKATGIADKDPAGFAGGYVGRMIGGQIWGDETTSCSITNLRRVDGTSYVGGFAGKVDPGSVAAIDTATKQGLLNKLLDVLMVNAPAELIKVLNATVSTIRCASVSAWDDWGLIVNGTYQNGSNTGYAKAAGGFAGSLCGAVLGEKDTPGSGIRADKIRSVVAGEYAGGCFGIADVSGAANISAGNETSVLQYLLKLGKTDVLDAFRSYVYYGNVTGSPDAGLGVSANTATDAGQNNQVTYSGTAGGFGGSLLNGSVKNSSVTGLNYVTGLNSVGGFVGYSGKSGVVKMEKLDVLGDNAGQLLGGALGVLDIFGSHIDDSSVAGIPGGYTVQSKGGKEQIAGGFIGYANLARMSGCNAGDDQNQENSLKLVESGGTAGGFAGRTSFAYLADVKLDSTVVDALFVVLDQLVRALYLDKIQDSDLLHINLGIVKVDALYEGNLLHVNLLGLDISVGLSKMSADNDQQTDFAIIKIGDSSIKLPCDKNGIITKDNDVKSNISVNLIKANRTKITDSNVYGISAGYDVYAGGAGNEADGTATDGRSGGFVGYNDEGLLKNNNMYYCDVVRGTPKMVGPFSGKSDLNSVYKFNTKAGVEGENNNYRIYRKPAITFDEIKKNSKLLTDTFSQENGWSIFSVKHVVQVDEYNTLQNAVMATKDSSETADLNAYVSDAKAVLMSDTKTTVNTGDSTSPEPSDAQDPCDEYINLTINKVWKDFRNMDNIRPDTIKVTISRSWTDAEGTKHTEVVPGYENYEIKGDISKSTWQKVVETLPAYIKDDAEKPHYYEYSVTETEIKGYTTTIETSKDGFTFTIINRHFALLPDTGGEGIMMFIIAGGLLLAFLLYTGRRRKRKQAM</sequence>
<feature type="transmembrane region" description="Helical" evidence="2">
    <location>
        <begin position="2950"/>
        <end position="2968"/>
    </location>
</feature>
<reference evidence="5" key="1">
    <citation type="submission" date="2022-01" db="EMBL/GenBank/DDBJ databases">
        <title>Collection of gut derived symbiotic bacterial strains cultured from healthy donors.</title>
        <authorList>
            <person name="Lin H."/>
            <person name="Kohout C."/>
            <person name="Waligurski E."/>
            <person name="Pamer E.G."/>
        </authorList>
    </citation>
    <scope>NUCLEOTIDE SEQUENCE</scope>
    <source>
        <strain evidence="5">DFI.5.49</strain>
    </source>
</reference>
<feature type="compositionally biased region" description="Polar residues" evidence="1">
    <location>
        <begin position="48"/>
        <end position="61"/>
    </location>
</feature>
<gene>
    <name evidence="5" type="ORF">L0N21_15880</name>
</gene>
<dbReference type="EMBL" id="JAKNFS010000028">
    <property type="protein sequence ID" value="MCG4766971.1"/>
    <property type="molecule type" value="Genomic_DNA"/>
</dbReference>
<dbReference type="InterPro" id="IPR008454">
    <property type="entry name" value="Collagen-bd_Cna-like_B-typ_dom"/>
</dbReference>
<evidence type="ECO:0000256" key="2">
    <source>
        <dbReference type="SAM" id="Phobius"/>
    </source>
</evidence>
<dbReference type="SUPFAM" id="SSF49478">
    <property type="entry name" value="Cna protein B-type domain"/>
    <property type="match status" value="1"/>
</dbReference>
<evidence type="ECO:0000313" key="6">
    <source>
        <dbReference type="Proteomes" id="UP001199915"/>
    </source>
</evidence>
<feature type="chain" id="PRO_5042130176" evidence="3">
    <location>
        <begin position="31"/>
        <end position="2978"/>
    </location>
</feature>
<dbReference type="Gene3D" id="2.160.20.110">
    <property type="match status" value="2"/>
</dbReference>
<feature type="region of interest" description="Disordered" evidence="1">
    <location>
        <begin position="1311"/>
        <end position="1357"/>
    </location>
</feature>
<dbReference type="CDD" id="cd00222">
    <property type="entry name" value="CollagenBindB"/>
    <property type="match status" value="1"/>
</dbReference>
<organism evidence="5 6">
    <name type="scientific">Fusicatenibacter saccharivorans</name>
    <dbReference type="NCBI Taxonomy" id="1150298"/>
    <lineage>
        <taxon>Bacteria</taxon>
        <taxon>Bacillati</taxon>
        <taxon>Bacillota</taxon>
        <taxon>Clostridia</taxon>
        <taxon>Lachnospirales</taxon>
        <taxon>Lachnospiraceae</taxon>
        <taxon>Fusicatenibacter</taxon>
    </lineage>
</organism>